<evidence type="ECO:0000259" key="6">
    <source>
        <dbReference type="PROSITE" id="PS50016"/>
    </source>
</evidence>
<keyword evidence="11" id="KW-1185">Reference proteome</keyword>
<dbReference type="InterPro" id="IPR050701">
    <property type="entry name" value="Histone_Mod_Regulator"/>
</dbReference>
<evidence type="ECO:0000256" key="1">
    <source>
        <dbReference type="ARBA" id="ARBA00022723"/>
    </source>
</evidence>
<reference evidence="9" key="2">
    <citation type="submission" date="2020-08" db="EMBL/GenBank/DDBJ databases">
        <authorList>
            <person name="Kikuchi T."/>
        </authorList>
    </citation>
    <scope>NUCLEOTIDE SEQUENCE</scope>
    <source>
        <strain evidence="8">Ka4C1</strain>
    </source>
</reference>
<dbReference type="SMR" id="A0A1I7SQK1"/>
<dbReference type="InterPro" id="IPR013083">
    <property type="entry name" value="Znf_RING/FYVE/PHD"/>
</dbReference>
<dbReference type="SUPFAM" id="SSF57903">
    <property type="entry name" value="FYVE/PHD zinc finger"/>
    <property type="match status" value="1"/>
</dbReference>
<dbReference type="OrthoDB" id="20839at2759"/>
<dbReference type="InterPro" id="IPR034732">
    <property type="entry name" value="EPHD"/>
</dbReference>
<dbReference type="Proteomes" id="UP000582659">
    <property type="component" value="Unassembled WGS sequence"/>
</dbReference>
<dbReference type="Proteomes" id="UP000659654">
    <property type="component" value="Unassembled WGS sequence"/>
</dbReference>
<evidence type="ECO:0000256" key="2">
    <source>
        <dbReference type="ARBA" id="ARBA00022771"/>
    </source>
</evidence>
<dbReference type="InterPro" id="IPR001965">
    <property type="entry name" value="Znf_PHD"/>
</dbReference>
<accession>A0A1I7SQK1</accession>
<feature type="domain" description="PHD-type" evidence="7">
    <location>
        <begin position="392"/>
        <end position="507"/>
    </location>
</feature>
<dbReference type="Gene3D" id="3.30.40.10">
    <property type="entry name" value="Zinc/RING finger domain, C3HC4 (zinc finger)"/>
    <property type="match status" value="2"/>
</dbReference>
<feature type="region of interest" description="Disordered" evidence="5">
    <location>
        <begin position="702"/>
        <end position="722"/>
    </location>
</feature>
<feature type="compositionally biased region" description="Polar residues" evidence="5">
    <location>
        <begin position="80"/>
        <end position="90"/>
    </location>
</feature>
<dbReference type="PANTHER" id="PTHR13793">
    <property type="entry name" value="PHD FINGER PROTEINS"/>
    <property type="match status" value="1"/>
</dbReference>
<keyword evidence="1" id="KW-0479">Metal-binding</keyword>
<evidence type="ECO:0000256" key="3">
    <source>
        <dbReference type="ARBA" id="ARBA00022833"/>
    </source>
</evidence>
<dbReference type="PROSITE" id="PS01359">
    <property type="entry name" value="ZF_PHD_1"/>
    <property type="match status" value="1"/>
</dbReference>
<dbReference type="GO" id="GO:0008270">
    <property type="term" value="F:zinc ion binding"/>
    <property type="evidence" value="ECO:0007669"/>
    <property type="project" value="UniProtKB-KW"/>
</dbReference>
<evidence type="ECO:0000256" key="4">
    <source>
        <dbReference type="PROSITE-ProRule" id="PRU00146"/>
    </source>
</evidence>
<dbReference type="InterPro" id="IPR002219">
    <property type="entry name" value="PKC_DAG/PE"/>
</dbReference>
<dbReference type="Pfam" id="PF13831">
    <property type="entry name" value="PHD_2"/>
    <property type="match status" value="1"/>
</dbReference>
<dbReference type="PROSITE" id="PS50016">
    <property type="entry name" value="ZF_PHD_2"/>
    <property type="match status" value="1"/>
</dbReference>
<sequence length="750" mass="86523">MNPSKAPSSRLVTRTPLRSVPNQKRTRRNIAEEFIDKNGGFGIPTRCLLQNGVKDSKLLPSPSLVSNYSNESTEDEEEYCSSSEQPSTSRCPKEEGHEKNCGLWDWRATQIGSFMKKRRYIGLKKKLDAAGSSKQIVPADSEIFLKPQIVSTRTKKSKYNPHEECFVTDISHRSKRVVLFRKRRHAQISGQITDEMVRKVQVPVETLPEDRMEFSYDLTPYLNEERRDNIDIDLVMEPDPIESSETIAVNRLEEDVVQYFMDDNDKKFFLRLNKNLDGGSSNRRDENNKKVVEPLTVKLRKVDFAYLMGVLETVSFKEIHNILLEILNVPNQAEGDNAFCEVCQSETSEKSDPIVFCERCELSVHQNCFGILELPKDEWYCDVCREYGRKTDVSCRYCPLSYGTMKHTIDGDWAHFACAVWQKDLRFDDLTTYTPISHEWDMKPESFLKICSVCDLCYGSVIKCSVPNCKLAFHSTCGLRGGLLMFIEDNLNSKIGVKMFSFCYLHSEQARSVGKAPGNNGVDFLMGEFTTDEKIVASESYKMSKLSKIEAQFDQLVNWRQLSECTGVSKETMKEIFDYWAEKRKKSGNRIMVNQTELNEIYIKKKYKKEIIKKWEKEEPKEDNEQQNAELVKEFAESHWKLDRCRNLCTLALRREKLKLMQLAALREAIDWVLGSSSEELNHFSSRTMEKLLGFWSEFSGKTVKPPKSPSKNRPKNEKSNKAEDLFTDLLEQFPELDPQLLDALSEENV</sequence>
<dbReference type="EMBL" id="CAJFDI010000003">
    <property type="protein sequence ID" value="CAD5222376.1"/>
    <property type="molecule type" value="Genomic_DNA"/>
</dbReference>
<dbReference type="EMBL" id="CAJFCV020000003">
    <property type="protein sequence ID" value="CAG9110016.1"/>
    <property type="molecule type" value="Genomic_DNA"/>
</dbReference>
<feature type="compositionally biased region" description="Polar residues" evidence="5">
    <location>
        <begin position="1"/>
        <end position="12"/>
    </location>
</feature>
<organism evidence="10 12">
    <name type="scientific">Bursaphelenchus xylophilus</name>
    <name type="common">Pinewood nematode worm</name>
    <name type="synonym">Aphelenchoides xylophilus</name>
    <dbReference type="NCBI Taxonomy" id="6326"/>
    <lineage>
        <taxon>Eukaryota</taxon>
        <taxon>Metazoa</taxon>
        <taxon>Ecdysozoa</taxon>
        <taxon>Nematoda</taxon>
        <taxon>Chromadorea</taxon>
        <taxon>Rhabditida</taxon>
        <taxon>Tylenchina</taxon>
        <taxon>Tylenchomorpha</taxon>
        <taxon>Aphelenchoidea</taxon>
        <taxon>Aphelenchoididae</taxon>
        <taxon>Bursaphelenchus</taxon>
    </lineage>
</organism>
<keyword evidence="2 4" id="KW-0863">Zinc-finger</keyword>
<dbReference type="InterPro" id="IPR019787">
    <property type="entry name" value="Znf_PHD-finger"/>
</dbReference>
<name>A0A1I7SQK1_BURXY</name>
<feature type="region of interest" description="Disordered" evidence="5">
    <location>
        <begin position="60"/>
        <end position="97"/>
    </location>
</feature>
<dbReference type="GO" id="GO:0006357">
    <property type="term" value="P:regulation of transcription by RNA polymerase II"/>
    <property type="evidence" value="ECO:0007669"/>
    <property type="project" value="TreeGrafter"/>
</dbReference>
<evidence type="ECO:0000313" key="11">
    <source>
        <dbReference type="Proteomes" id="UP000659654"/>
    </source>
</evidence>
<evidence type="ECO:0000259" key="7">
    <source>
        <dbReference type="PROSITE" id="PS51805"/>
    </source>
</evidence>
<dbReference type="InterPro" id="IPR011011">
    <property type="entry name" value="Znf_FYVE_PHD"/>
</dbReference>
<feature type="region of interest" description="Disordered" evidence="5">
    <location>
        <begin position="1"/>
        <end position="25"/>
    </location>
</feature>
<feature type="domain" description="PHD-type" evidence="6">
    <location>
        <begin position="337"/>
        <end position="387"/>
    </location>
</feature>
<dbReference type="SMART" id="SM00109">
    <property type="entry name" value="C1"/>
    <property type="match status" value="1"/>
</dbReference>
<dbReference type="InterPro" id="IPR019786">
    <property type="entry name" value="Zinc_finger_PHD-type_CS"/>
</dbReference>
<dbReference type="WBParaSite" id="BXY_1531300.1">
    <property type="protein sequence ID" value="BXY_1531300.1"/>
    <property type="gene ID" value="BXY_1531300"/>
</dbReference>
<proteinExistence type="predicted"/>
<dbReference type="AlphaFoldDB" id="A0A1I7SQK1"/>
<evidence type="ECO:0000256" key="5">
    <source>
        <dbReference type="SAM" id="MobiDB-lite"/>
    </source>
</evidence>
<gene>
    <name evidence="8" type="ORF">BXYJ_LOCUS7344</name>
</gene>
<keyword evidence="3" id="KW-0862">Zinc</keyword>
<dbReference type="SMART" id="SM00249">
    <property type="entry name" value="PHD"/>
    <property type="match status" value="2"/>
</dbReference>
<evidence type="ECO:0000313" key="10">
    <source>
        <dbReference type="Proteomes" id="UP000095284"/>
    </source>
</evidence>
<dbReference type="CDD" id="cd15492">
    <property type="entry name" value="PHD_BRPF_JADE_like"/>
    <property type="match status" value="1"/>
</dbReference>
<protein>
    <submittedName>
        <fullName evidence="8">(pine wood nematode) hypothetical protein</fullName>
    </submittedName>
</protein>
<evidence type="ECO:0000313" key="8">
    <source>
        <dbReference type="EMBL" id="CAD5222376.1"/>
    </source>
</evidence>
<dbReference type="PANTHER" id="PTHR13793:SF107">
    <property type="entry name" value="BROMODOMAIN-CONTAINING PROTEIN HOMOLOG"/>
    <property type="match status" value="1"/>
</dbReference>
<evidence type="ECO:0000313" key="12">
    <source>
        <dbReference type="WBParaSite" id="BXY_1531300.1"/>
    </source>
</evidence>
<reference evidence="12" key="1">
    <citation type="submission" date="2016-11" db="UniProtKB">
        <authorList>
            <consortium name="WormBaseParasite"/>
        </authorList>
    </citation>
    <scope>IDENTIFICATION</scope>
</reference>
<dbReference type="Proteomes" id="UP000095284">
    <property type="component" value="Unplaced"/>
</dbReference>
<evidence type="ECO:0000313" key="9">
    <source>
        <dbReference type="EMBL" id="CAG9110016.1"/>
    </source>
</evidence>
<dbReference type="PROSITE" id="PS51805">
    <property type="entry name" value="EPHD"/>
    <property type="match status" value="1"/>
</dbReference>
<dbReference type="Pfam" id="PF13832">
    <property type="entry name" value="zf-HC5HC2H_2"/>
    <property type="match status" value="1"/>
</dbReference>
<dbReference type="eggNOG" id="KOG0954">
    <property type="taxonomic scope" value="Eukaryota"/>
</dbReference>